<feature type="transmembrane region" description="Helical" evidence="1">
    <location>
        <begin position="54"/>
        <end position="72"/>
    </location>
</feature>
<dbReference type="RefSeq" id="WP_379809308.1">
    <property type="nucleotide sequence ID" value="NZ_JBHUOL010000022.1"/>
</dbReference>
<keyword evidence="1" id="KW-1133">Transmembrane helix</keyword>
<keyword evidence="1" id="KW-0472">Membrane</keyword>
<keyword evidence="3" id="KW-1185">Reference proteome</keyword>
<dbReference type="Proteomes" id="UP001597549">
    <property type="component" value="Unassembled WGS sequence"/>
</dbReference>
<gene>
    <name evidence="2" type="ORF">ACFSX9_15465</name>
</gene>
<comment type="caution">
    <text evidence="2">The sequence shown here is derived from an EMBL/GenBank/DDBJ whole genome shotgun (WGS) entry which is preliminary data.</text>
</comment>
<accession>A0ABW5ZDF7</accession>
<evidence type="ECO:0000313" key="2">
    <source>
        <dbReference type="EMBL" id="MFD2910128.1"/>
    </source>
</evidence>
<feature type="transmembrane region" description="Helical" evidence="1">
    <location>
        <begin position="167"/>
        <end position="188"/>
    </location>
</feature>
<evidence type="ECO:0000256" key="1">
    <source>
        <dbReference type="SAM" id="Phobius"/>
    </source>
</evidence>
<feature type="transmembrane region" description="Helical" evidence="1">
    <location>
        <begin position="30"/>
        <end position="48"/>
    </location>
</feature>
<feature type="transmembrane region" description="Helical" evidence="1">
    <location>
        <begin position="133"/>
        <end position="155"/>
    </location>
</feature>
<evidence type="ECO:0000313" key="3">
    <source>
        <dbReference type="Proteomes" id="UP001597549"/>
    </source>
</evidence>
<reference evidence="3" key="1">
    <citation type="journal article" date="2019" name="Int. J. Syst. Evol. Microbiol.">
        <title>The Global Catalogue of Microorganisms (GCM) 10K type strain sequencing project: providing services to taxonomists for standard genome sequencing and annotation.</title>
        <authorList>
            <consortium name="The Broad Institute Genomics Platform"/>
            <consortium name="The Broad Institute Genome Sequencing Center for Infectious Disease"/>
            <person name="Wu L."/>
            <person name="Ma J."/>
        </authorList>
    </citation>
    <scope>NUCLEOTIDE SEQUENCE [LARGE SCALE GENOMIC DNA]</scope>
    <source>
        <strain evidence="3">KCTC 52644</strain>
    </source>
</reference>
<evidence type="ECO:0008006" key="4">
    <source>
        <dbReference type="Google" id="ProtNLM"/>
    </source>
</evidence>
<proteinExistence type="predicted"/>
<feature type="transmembrane region" description="Helical" evidence="1">
    <location>
        <begin position="200"/>
        <end position="223"/>
    </location>
</feature>
<organism evidence="2 3">
    <name type="scientific">Flavobacterium ardleyense</name>
    <dbReference type="NCBI Taxonomy" id="2038737"/>
    <lineage>
        <taxon>Bacteria</taxon>
        <taxon>Pseudomonadati</taxon>
        <taxon>Bacteroidota</taxon>
        <taxon>Flavobacteriia</taxon>
        <taxon>Flavobacteriales</taxon>
        <taxon>Flavobacteriaceae</taxon>
        <taxon>Flavobacterium</taxon>
    </lineage>
</organism>
<dbReference type="EMBL" id="JBHUOL010000022">
    <property type="protein sequence ID" value="MFD2910128.1"/>
    <property type="molecule type" value="Genomic_DNA"/>
</dbReference>
<protein>
    <recommendedName>
        <fullName evidence="4">DUF805 domain-containing protein</fullName>
    </recommendedName>
</protein>
<sequence length="226" mass="26320">MTHQRDCLNEYVDIWSNFKTQIKLTSRGDYWFFVLVNYALLTIFQHFFQDHYYLELLLIIGFVITTICIGFGRMNDIKKPIYFLFIPLYNLYLLLQPTAKNKSTATIESLQEGTMSNANFTAVETVPIQKKMFFLKFLIASIALAMLHLKINLTYEENVINDELAEILVYLVSIIIFIASFLALFILHQVLKKGISSSSLIIYFIASLTILNFLTRLLLQILFNWL</sequence>
<name>A0ABW5ZDF7_9FLAO</name>
<keyword evidence="1" id="KW-0812">Transmembrane</keyword>